<protein>
    <recommendedName>
        <fullName evidence="4">Core Histone H2A/H2B/H3 domain-containing protein</fullName>
    </recommendedName>
</protein>
<comment type="similarity">
    <text evidence="2">Belongs to the histone H2B family.</text>
</comment>
<gene>
    <name evidence="5" type="ORF">KI387_006196</name>
</gene>
<feature type="compositionally biased region" description="Acidic residues" evidence="3">
    <location>
        <begin position="41"/>
        <end position="50"/>
    </location>
</feature>
<proteinExistence type="inferred from homology"/>
<dbReference type="CDD" id="cd22910">
    <property type="entry name" value="HFD_H2B"/>
    <property type="match status" value="1"/>
</dbReference>
<evidence type="ECO:0000259" key="4">
    <source>
        <dbReference type="Pfam" id="PF00125"/>
    </source>
</evidence>
<dbReference type="FunFam" id="1.10.20.10:FF:000043">
    <property type="entry name" value="Histone H2B"/>
    <property type="match status" value="1"/>
</dbReference>
<dbReference type="GO" id="GO:0005634">
    <property type="term" value="C:nucleus"/>
    <property type="evidence" value="ECO:0007669"/>
    <property type="project" value="UniProtKB-ARBA"/>
</dbReference>
<dbReference type="GO" id="GO:0046982">
    <property type="term" value="F:protein heterodimerization activity"/>
    <property type="evidence" value="ECO:0007669"/>
    <property type="project" value="InterPro"/>
</dbReference>
<feature type="region of interest" description="Disordered" evidence="3">
    <location>
        <begin position="1"/>
        <end position="129"/>
    </location>
</feature>
<accession>A0AA38GPU6</accession>
<dbReference type="GO" id="GO:0000786">
    <property type="term" value="C:nucleosome"/>
    <property type="evidence" value="ECO:0007669"/>
    <property type="project" value="InterPro"/>
</dbReference>
<feature type="non-terminal residue" evidence="5">
    <location>
        <position position="212"/>
    </location>
</feature>
<feature type="domain" description="Core Histone H2A/H2B/H3" evidence="4">
    <location>
        <begin position="120"/>
        <end position="199"/>
    </location>
</feature>
<dbReference type="AlphaFoldDB" id="A0AA38GPU6"/>
<dbReference type="SUPFAM" id="SSF47113">
    <property type="entry name" value="Histone-fold"/>
    <property type="match status" value="1"/>
</dbReference>
<keyword evidence="6" id="KW-1185">Reference proteome</keyword>
<dbReference type="Gene3D" id="1.10.20.10">
    <property type="entry name" value="Histone, subunit A"/>
    <property type="match status" value="1"/>
</dbReference>
<dbReference type="GO" id="GO:0030527">
    <property type="term" value="F:structural constituent of chromatin"/>
    <property type="evidence" value="ECO:0007669"/>
    <property type="project" value="InterPro"/>
</dbReference>
<dbReference type="OMA" id="MYDMFER"/>
<dbReference type="Pfam" id="PF00125">
    <property type="entry name" value="Histone"/>
    <property type="match status" value="1"/>
</dbReference>
<dbReference type="InterPro" id="IPR009072">
    <property type="entry name" value="Histone-fold"/>
</dbReference>
<dbReference type="EMBL" id="JAHRHJ020000002">
    <property type="protein sequence ID" value="KAH9326018.1"/>
    <property type="molecule type" value="Genomic_DNA"/>
</dbReference>
<reference evidence="5 6" key="1">
    <citation type="journal article" date="2021" name="Nat. Plants">
        <title>The Taxus genome provides insights into paclitaxel biosynthesis.</title>
        <authorList>
            <person name="Xiong X."/>
            <person name="Gou J."/>
            <person name="Liao Q."/>
            <person name="Li Y."/>
            <person name="Zhou Q."/>
            <person name="Bi G."/>
            <person name="Li C."/>
            <person name="Du R."/>
            <person name="Wang X."/>
            <person name="Sun T."/>
            <person name="Guo L."/>
            <person name="Liang H."/>
            <person name="Lu P."/>
            <person name="Wu Y."/>
            <person name="Zhang Z."/>
            <person name="Ro D.K."/>
            <person name="Shang Y."/>
            <person name="Huang S."/>
            <person name="Yan J."/>
        </authorList>
    </citation>
    <scope>NUCLEOTIDE SEQUENCE [LARGE SCALE GENOMIC DNA]</scope>
    <source>
        <strain evidence="5">Ta-2019</strain>
    </source>
</reference>
<comment type="function">
    <text evidence="1">Core component of nucleosome. Nucleosomes wrap and compact DNA into chromatin, limiting DNA accessibility to the cellular machineries which require DNA as a template. Histones thereby play a central role in transcription regulation, DNA repair, DNA replication and chromosomal stability. DNA accessibility is regulated via a complex set of post-translational modifications of histones, also called histone code, and nucleosome remodeling.</text>
</comment>
<comment type="caution">
    <text evidence="5">The sequence shown here is derived from an EMBL/GenBank/DDBJ whole genome shotgun (WGS) entry which is preliminary data.</text>
</comment>
<evidence type="ECO:0000256" key="3">
    <source>
        <dbReference type="SAM" id="MobiDB-lite"/>
    </source>
</evidence>
<dbReference type="SMART" id="SM00427">
    <property type="entry name" value="H2B"/>
    <property type="match status" value="1"/>
</dbReference>
<dbReference type="PANTHER" id="PTHR23428">
    <property type="entry name" value="HISTONE H2B"/>
    <property type="match status" value="1"/>
</dbReference>
<sequence>MPPKRKQTASKKTTKKPSLGNEGSGIANPEEGEHPRHSDEEEKQEESDDPEPPRHEDEEEDDHDEDEEGEEYNKRASGKTMPKSSVTKEEEKKKGRGRPKKEAAMGMQSKIEEHIAGGSSKMTKKKKGKKRSADSYKIYIYKVLKQVHPEIGISSRAMGIMNSFMNDIFERLAFESAKLSQYNKRNTITSREIQSAARLALPGELAKHAISE</sequence>
<dbReference type="PRINTS" id="PR00621">
    <property type="entry name" value="HISTONEH2B"/>
</dbReference>
<evidence type="ECO:0000256" key="1">
    <source>
        <dbReference type="ARBA" id="ARBA00002001"/>
    </source>
</evidence>
<feature type="compositionally biased region" description="Basic residues" evidence="3">
    <location>
        <begin position="1"/>
        <end position="15"/>
    </location>
</feature>
<evidence type="ECO:0000313" key="5">
    <source>
        <dbReference type="EMBL" id="KAH9326018.1"/>
    </source>
</evidence>
<dbReference type="GO" id="GO:0003677">
    <property type="term" value="F:DNA binding"/>
    <property type="evidence" value="ECO:0007669"/>
    <property type="project" value="InterPro"/>
</dbReference>
<dbReference type="InterPro" id="IPR007125">
    <property type="entry name" value="H2A/H2B/H3"/>
</dbReference>
<name>A0AA38GPU6_TAXCH</name>
<dbReference type="InterPro" id="IPR000558">
    <property type="entry name" value="Histone_H2B"/>
</dbReference>
<feature type="compositionally biased region" description="Basic and acidic residues" evidence="3">
    <location>
        <begin position="31"/>
        <end position="40"/>
    </location>
</feature>
<evidence type="ECO:0000256" key="2">
    <source>
        <dbReference type="ARBA" id="ARBA00006846"/>
    </source>
</evidence>
<evidence type="ECO:0000313" key="6">
    <source>
        <dbReference type="Proteomes" id="UP000824469"/>
    </source>
</evidence>
<feature type="compositionally biased region" description="Acidic residues" evidence="3">
    <location>
        <begin position="57"/>
        <end position="70"/>
    </location>
</feature>
<dbReference type="Proteomes" id="UP000824469">
    <property type="component" value="Unassembled WGS sequence"/>
</dbReference>
<organism evidence="5 6">
    <name type="scientific">Taxus chinensis</name>
    <name type="common">Chinese yew</name>
    <name type="synonym">Taxus wallichiana var. chinensis</name>
    <dbReference type="NCBI Taxonomy" id="29808"/>
    <lineage>
        <taxon>Eukaryota</taxon>
        <taxon>Viridiplantae</taxon>
        <taxon>Streptophyta</taxon>
        <taxon>Embryophyta</taxon>
        <taxon>Tracheophyta</taxon>
        <taxon>Spermatophyta</taxon>
        <taxon>Pinopsida</taxon>
        <taxon>Pinidae</taxon>
        <taxon>Conifers II</taxon>
        <taxon>Cupressales</taxon>
        <taxon>Taxaceae</taxon>
        <taxon>Taxus</taxon>
    </lineage>
</organism>